<dbReference type="EMBL" id="VSRR010099689">
    <property type="protein sequence ID" value="MPC94727.1"/>
    <property type="molecule type" value="Genomic_DNA"/>
</dbReference>
<comment type="caution">
    <text evidence="1">The sequence shown here is derived from an EMBL/GenBank/DDBJ whole genome shotgun (WGS) entry which is preliminary data.</text>
</comment>
<evidence type="ECO:0000313" key="1">
    <source>
        <dbReference type="EMBL" id="MPC94727.1"/>
    </source>
</evidence>
<dbReference type="Proteomes" id="UP000324222">
    <property type="component" value="Unassembled WGS sequence"/>
</dbReference>
<keyword evidence="2" id="KW-1185">Reference proteome</keyword>
<name>A0A5B7JNQ1_PORTR</name>
<sequence length="107" mass="11409">MLVIEEEVVVAMGIGQGGEEGCTSMNTHHTSLPALLSHDQPIHLTAIIGVRDGREVSIGVWQGIGVVVVVGEHVQAYTSMNTPHASPPLPNHLSSAIIGVWKTWQVK</sequence>
<evidence type="ECO:0000313" key="2">
    <source>
        <dbReference type="Proteomes" id="UP000324222"/>
    </source>
</evidence>
<reference evidence="1 2" key="1">
    <citation type="submission" date="2019-05" db="EMBL/GenBank/DDBJ databases">
        <title>Another draft genome of Portunus trituberculatus and its Hox gene families provides insights of decapod evolution.</title>
        <authorList>
            <person name="Jeong J.-H."/>
            <person name="Song I."/>
            <person name="Kim S."/>
            <person name="Choi T."/>
            <person name="Kim D."/>
            <person name="Ryu S."/>
            <person name="Kim W."/>
        </authorList>
    </citation>
    <scope>NUCLEOTIDE SEQUENCE [LARGE SCALE GENOMIC DNA]</scope>
    <source>
        <tissue evidence="1">Muscle</tissue>
    </source>
</reference>
<protein>
    <submittedName>
        <fullName evidence="1">Uncharacterized protein</fullName>
    </submittedName>
</protein>
<dbReference type="AlphaFoldDB" id="A0A5B7JNQ1"/>
<organism evidence="1 2">
    <name type="scientific">Portunus trituberculatus</name>
    <name type="common">Swimming crab</name>
    <name type="synonym">Neptunus trituberculatus</name>
    <dbReference type="NCBI Taxonomy" id="210409"/>
    <lineage>
        <taxon>Eukaryota</taxon>
        <taxon>Metazoa</taxon>
        <taxon>Ecdysozoa</taxon>
        <taxon>Arthropoda</taxon>
        <taxon>Crustacea</taxon>
        <taxon>Multicrustacea</taxon>
        <taxon>Malacostraca</taxon>
        <taxon>Eumalacostraca</taxon>
        <taxon>Eucarida</taxon>
        <taxon>Decapoda</taxon>
        <taxon>Pleocyemata</taxon>
        <taxon>Brachyura</taxon>
        <taxon>Eubrachyura</taxon>
        <taxon>Portunoidea</taxon>
        <taxon>Portunidae</taxon>
        <taxon>Portuninae</taxon>
        <taxon>Portunus</taxon>
    </lineage>
</organism>
<accession>A0A5B7JNQ1</accession>
<gene>
    <name evidence="1" type="ORF">E2C01_089908</name>
</gene>
<proteinExistence type="predicted"/>